<dbReference type="Pfam" id="PF06245">
    <property type="entry name" value="DUF1015"/>
    <property type="match status" value="1"/>
</dbReference>
<proteinExistence type="predicted"/>
<organism evidence="1 2">
    <name type="scientific">Phocaeicola dorei</name>
    <dbReference type="NCBI Taxonomy" id="357276"/>
    <lineage>
        <taxon>Bacteria</taxon>
        <taxon>Pseudomonadati</taxon>
        <taxon>Bacteroidota</taxon>
        <taxon>Bacteroidia</taxon>
        <taxon>Bacteroidales</taxon>
        <taxon>Bacteroidaceae</taxon>
        <taxon>Phocaeicola</taxon>
    </lineage>
</organism>
<evidence type="ECO:0000313" key="2">
    <source>
        <dbReference type="Proteomes" id="UP001055104"/>
    </source>
</evidence>
<dbReference type="EMBL" id="BQOB01000001">
    <property type="protein sequence ID" value="GKH82762.1"/>
    <property type="molecule type" value="Genomic_DNA"/>
</dbReference>
<dbReference type="PIRSF" id="PIRSF033563">
    <property type="entry name" value="UCP033563"/>
    <property type="match status" value="1"/>
</dbReference>
<dbReference type="PANTHER" id="PTHR36454">
    <property type="entry name" value="LMO2823 PROTEIN"/>
    <property type="match status" value="1"/>
</dbReference>
<sequence length="434" mass="49072">MFSGECNSPLQVKSNTFIFMAIIKPFKGIRPPKELVEQVASRPYDVLNSEEAREEAKGNEKSLYHIIKPEIDFPAGTDEHDPKVYEKAAENFQMFQDKGWLVQDGKENYYVYAQTMNGKTQYGLVVGAYVPDYMNGVIKKHELTRRDKEEDRMKHVRVNNANIEPVFFAYPDNAELDAIVKKYTSQQPEYDFIAPGDGFGHSFWVIDKEEDITAITKAFKAMPALYIADGHHRSAAAALVGAEKAQQNANHQGNEEYNYFMAVCFPANQLTIIDYNRVVKDLNGLSPEQFLTAVSKNFVVEEKGIKVYKPQALHNFSLYLDGKWYSLTAKPGTYDDNDPIGVLDVTISSNLILDEILGIKDLRSDKRIDFVGGIRGLEELKKRVDSGEMKVALALYPVSMKQLMDIADTGNIMPPKTTWFEPKLRSGLVIHKLS</sequence>
<protein>
    <recommendedName>
        <fullName evidence="3">DUF1015 domain-containing protein</fullName>
    </recommendedName>
</protein>
<dbReference type="PANTHER" id="PTHR36454:SF1">
    <property type="entry name" value="DUF1015 DOMAIN-CONTAINING PROTEIN"/>
    <property type="match status" value="1"/>
</dbReference>
<evidence type="ECO:0000313" key="1">
    <source>
        <dbReference type="EMBL" id="GKH82762.1"/>
    </source>
</evidence>
<comment type="caution">
    <text evidence="1">The sequence shown here is derived from an EMBL/GenBank/DDBJ whole genome shotgun (WGS) entry which is preliminary data.</text>
</comment>
<gene>
    <name evidence="1" type="ORF">CE91St7_36460</name>
</gene>
<dbReference type="AlphaFoldDB" id="A0AA37KJ74"/>
<name>A0AA37KJ74_9BACT</name>
<accession>A0AA37KJ74</accession>
<dbReference type="InterPro" id="IPR008323">
    <property type="entry name" value="UCP033563"/>
</dbReference>
<dbReference type="Proteomes" id="UP001055104">
    <property type="component" value="Unassembled WGS sequence"/>
</dbReference>
<evidence type="ECO:0008006" key="3">
    <source>
        <dbReference type="Google" id="ProtNLM"/>
    </source>
</evidence>
<reference evidence="1" key="1">
    <citation type="submission" date="2022-01" db="EMBL/GenBank/DDBJ databases">
        <title>Novel bile acid biosynthetic pathways are enriched in the microbiome of centenarians.</title>
        <authorList>
            <person name="Sato Y."/>
            <person name="Atarashi K."/>
            <person name="Plichta R.D."/>
            <person name="Arai Y."/>
            <person name="Sasajima S."/>
            <person name="Kearney M.S."/>
            <person name="Suda W."/>
            <person name="Takeshita K."/>
            <person name="Sasaki T."/>
            <person name="Okamoto S."/>
            <person name="Skelly N.A."/>
            <person name="Okamura Y."/>
            <person name="Vlamakis H."/>
            <person name="Li Y."/>
            <person name="Tanoue T."/>
            <person name="Takei H."/>
            <person name="Nittono H."/>
            <person name="Narushima S."/>
            <person name="Irie J."/>
            <person name="Itoh H."/>
            <person name="Moriya K."/>
            <person name="Sugiura Y."/>
            <person name="Suematsu M."/>
            <person name="Moritoki N."/>
            <person name="Shibata S."/>
            <person name="Littman R.D."/>
            <person name="Fischbach A.M."/>
            <person name="Uwamino Y."/>
            <person name="Inoue T."/>
            <person name="Honda A."/>
            <person name="Hattori M."/>
            <person name="Murai T."/>
            <person name="Xavier J.R."/>
            <person name="Hirose N."/>
            <person name="Honda K."/>
        </authorList>
    </citation>
    <scope>NUCLEOTIDE SEQUENCE</scope>
    <source>
        <strain evidence="1">CE91-St7</strain>
    </source>
</reference>